<dbReference type="InterPro" id="IPR005069">
    <property type="entry name" value="Nucl-diP-sugar_transferase"/>
</dbReference>
<dbReference type="Pfam" id="PF03407">
    <property type="entry name" value="Nucleotid_trans"/>
    <property type="match status" value="1"/>
</dbReference>
<dbReference type="EMBL" id="RCHU01001047">
    <property type="protein sequence ID" value="TKR79554.1"/>
    <property type="molecule type" value="Genomic_DNA"/>
</dbReference>
<organism evidence="3">
    <name type="scientific">Populus alba</name>
    <name type="common">White poplar</name>
    <dbReference type="NCBI Taxonomy" id="43335"/>
    <lineage>
        <taxon>Eukaryota</taxon>
        <taxon>Viridiplantae</taxon>
        <taxon>Streptophyta</taxon>
        <taxon>Embryophyta</taxon>
        <taxon>Tracheophyta</taxon>
        <taxon>Spermatophyta</taxon>
        <taxon>Magnoliopsida</taxon>
        <taxon>eudicotyledons</taxon>
        <taxon>Gunneridae</taxon>
        <taxon>Pentapetalae</taxon>
        <taxon>rosids</taxon>
        <taxon>fabids</taxon>
        <taxon>Malpighiales</taxon>
        <taxon>Salicaceae</taxon>
        <taxon>Saliceae</taxon>
        <taxon>Populus</taxon>
    </lineage>
</organism>
<dbReference type="AlphaFoldDB" id="A0A4U5NAA2"/>
<dbReference type="PANTHER" id="PTHR46038:SF37">
    <property type="entry name" value="GLYCOSYLTRANSFERASE"/>
    <property type="match status" value="1"/>
</dbReference>
<sequence>MQMITVTNIQIGWFLRNLQLIGLVLKGLATRRLQVGGPCGQEARALMAATTKFGGPNCGGDRRKLQKWPRAASTPGRIVILTVLDKSWARPGSVLDLFLESFQIGEGTEHLLNHLVIVGLDFQAFQYCQTPFPILVAESEITIGCDSKSSNQSSINKYSRGGFFFIKSDFASLEFLEVWNLGRFLHPNMATASVCQRIIDEGFVEMVGLRTTHIEPSYCGGLCEPGKDTSEIYALNATCCSDLDSKVHGLNLVLDNLVHEESRMFNALLVKDNSSASPISSGRAQMKCSTS</sequence>
<gene>
    <name evidence="3" type="ORF">D5086_0000271320</name>
</gene>
<evidence type="ECO:0000313" key="3">
    <source>
        <dbReference type="EMBL" id="TKR79554.1"/>
    </source>
</evidence>
<keyword evidence="1" id="KW-0732">Signal</keyword>
<feature type="chain" id="PRO_5020625245" description="Nucleotide-diphospho-sugar transferase domain-containing protein" evidence="1">
    <location>
        <begin position="30"/>
        <end position="291"/>
    </location>
</feature>
<dbReference type="STRING" id="43335.A0A4U5NAA2"/>
<dbReference type="PANTHER" id="PTHR46038">
    <property type="entry name" value="EXPRESSED PROTEIN-RELATED"/>
    <property type="match status" value="1"/>
</dbReference>
<evidence type="ECO:0000256" key="1">
    <source>
        <dbReference type="SAM" id="SignalP"/>
    </source>
</evidence>
<reference evidence="3" key="1">
    <citation type="submission" date="2018-10" db="EMBL/GenBank/DDBJ databases">
        <title>Population genomic analysis revealed the cold adaptation of white poplar.</title>
        <authorList>
            <person name="Liu Y.-J."/>
        </authorList>
    </citation>
    <scope>NUCLEOTIDE SEQUENCE [LARGE SCALE GENOMIC DNA]</scope>
    <source>
        <strain evidence="3">PAL-ZL1</strain>
    </source>
</reference>
<accession>A0A4U5NAA2</accession>
<comment type="caution">
    <text evidence="3">The sequence shown here is derived from an EMBL/GenBank/DDBJ whole genome shotgun (WGS) entry which is preliminary data.</text>
</comment>
<feature type="domain" description="Nucleotide-diphospho-sugar transferase" evidence="2">
    <location>
        <begin position="127"/>
        <end position="249"/>
    </location>
</feature>
<dbReference type="InterPro" id="IPR044821">
    <property type="entry name" value="At1g28695/At4g15970-like"/>
</dbReference>
<feature type="signal peptide" evidence="1">
    <location>
        <begin position="1"/>
        <end position="29"/>
    </location>
</feature>
<protein>
    <recommendedName>
        <fullName evidence="2">Nucleotide-diphospho-sugar transferase domain-containing protein</fullName>
    </recommendedName>
</protein>
<evidence type="ECO:0000259" key="2">
    <source>
        <dbReference type="Pfam" id="PF03407"/>
    </source>
</evidence>
<proteinExistence type="predicted"/>
<name>A0A4U5NAA2_POPAL</name>